<keyword evidence="1" id="KW-0808">Transferase</keyword>
<keyword evidence="2" id="KW-1185">Reference proteome</keyword>
<dbReference type="GO" id="GO:0016740">
    <property type="term" value="F:transferase activity"/>
    <property type="evidence" value="ECO:0007669"/>
    <property type="project" value="UniProtKB-KW"/>
</dbReference>
<dbReference type="InterPro" id="IPR016181">
    <property type="entry name" value="Acyl_CoA_acyltransferase"/>
</dbReference>
<dbReference type="Proteomes" id="UP000309561">
    <property type="component" value="Unassembled WGS sequence"/>
</dbReference>
<reference evidence="1 2" key="1">
    <citation type="submission" date="2019-04" db="EMBL/GenBank/DDBJ databases">
        <title>Sulfurimonas crateris sp. nov. a facultative anaerobic sulfur-oxidizing chemolithautotrophic bacterium isolated from a terrestrial mud vulcano.</title>
        <authorList>
            <person name="Ratnikova N.M."/>
            <person name="Slobodkin A.I."/>
            <person name="Merkel A.Y."/>
            <person name="Novikov A."/>
            <person name="Bonch-Osmolovskaya E.A."/>
            <person name="Slobodkina G.B."/>
        </authorList>
    </citation>
    <scope>NUCLEOTIDE SEQUENCE [LARGE SCALE GENOMIC DNA]</scope>
    <source>
        <strain evidence="1 2">SN118</strain>
    </source>
</reference>
<comment type="caution">
    <text evidence="1">The sequence shown here is derived from an EMBL/GenBank/DDBJ whole genome shotgun (WGS) entry which is preliminary data.</text>
</comment>
<organism evidence="1 2">
    <name type="scientific">Sulfurimonas crateris</name>
    <dbReference type="NCBI Taxonomy" id="2574727"/>
    <lineage>
        <taxon>Bacteria</taxon>
        <taxon>Pseudomonadati</taxon>
        <taxon>Campylobacterota</taxon>
        <taxon>Epsilonproteobacteria</taxon>
        <taxon>Campylobacterales</taxon>
        <taxon>Sulfurimonadaceae</taxon>
        <taxon>Sulfurimonas</taxon>
    </lineage>
</organism>
<protein>
    <submittedName>
        <fullName evidence="1">N-acetyltransferase</fullName>
    </submittedName>
</protein>
<dbReference type="EMBL" id="SZPX01000008">
    <property type="protein sequence ID" value="TKI68404.1"/>
    <property type="molecule type" value="Genomic_DNA"/>
</dbReference>
<dbReference type="AlphaFoldDB" id="A0A4U2Z3P9"/>
<gene>
    <name evidence="1" type="ORF">FCU45_10350</name>
</gene>
<name>A0A4U2Z3P9_9BACT</name>
<proteinExistence type="predicted"/>
<evidence type="ECO:0000313" key="1">
    <source>
        <dbReference type="EMBL" id="TKI68404.1"/>
    </source>
</evidence>
<dbReference type="OrthoDB" id="9773249at2"/>
<dbReference type="RefSeq" id="WP_137014995.1">
    <property type="nucleotide sequence ID" value="NZ_SZPX01000008.1"/>
</dbReference>
<evidence type="ECO:0000313" key="2">
    <source>
        <dbReference type="Proteomes" id="UP000309561"/>
    </source>
</evidence>
<sequence length="350" mass="40869">MANIQSQYFKDIDLDDEFFNSLKEDYSEFNSWFIKKATEVQHAFTLYEDTKLMAFLYLKIEDEVDKTIVPELEEKRRLKVGTFKIDAHGTKLGERFVKKILDVAVVKKIDEIYVTIFDKHQPLINLLKTFGFSEYGTKTTSNGKELVLLKNLFNLKNDILKDYPIVQTENKHIYGLSILPKFHTKLFSDSILKNESVDILKDTSYTNSIHKIYICAMKDVQNFHNGDILLIYRTSDGQGVARYRSVVTSICVVEEVLNINNFDTEGKFLKYCEPYSIFTVDELRSFYRRKKYPFIIKMTYNAAFKKRVTNGQLIDSFGVMPEYWGVFNVTNEQFKNIMRAGEVDESIIID</sequence>
<accession>A0A4U2Z3P9</accession>
<dbReference type="Gene3D" id="3.40.630.30">
    <property type="match status" value="1"/>
</dbReference>
<dbReference type="SUPFAM" id="SSF55729">
    <property type="entry name" value="Acyl-CoA N-acyltransferases (Nat)"/>
    <property type="match status" value="1"/>
</dbReference>